<dbReference type="EMBL" id="CAADFQ010000013">
    <property type="protein sequence ID" value="VFK30052.1"/>
    <property type="molecule type" value="Genomic_DNA"/>
</dbReference>
<evidence type="ECO:0000256" key="1">
    <source>
        <dbReference type="ARBA" id="ARBA00022448"/>
    </source>
</evidence>
<evidence type="ECO:0000256" key="6">
    <source>
        <dbReference type="PROSITE-ProRule" id="PRU00433"/>
    </source>
</evidence>
<feature type="signal peptide" evidence="7">
    <location>
        <begin position="1"/>
        <end position="23"/>
    </location>
</feature>
<name>A0A450X6F2_9GAMM</name>
<dbReference type="Gene3D" id="1.10.760.10">
    <property type="entry name" value="Cytochrome c-like domain"/>
    <property type="match status" value="1"/>
</dbReference>
<dbReference type="PROSITE" id="PS51007">
    <property type="entry name" value="CYTC"/>
    <property type="match status" value="1"/>
</dbReference>
<keyword evidence="4" id="KW-0249">Electron transport</keyword>
<keyword evidence="7" id="KW-0732">Signal</keyword>
<evidence type="ECO:0000256" key="3">
    <source>
        <dbReference type="ARBA" id="ARBA00022723"/>
    </source>
</evidence>
<evidence type="ECO:0000256" key="2">
    <source>
        <dbReference type="ARBA" id="ARBA00022617"/>
    </source>
</evidence>
<organism evidence="9">
    <name type="scientific">Candidatus Kentrum sp. MB</name>
    <dbReference type="NCBI Taxonomy" id="2138164"/>
    <lineage>
        <taxon>Bacteria</taxon>
        <taxon>Pseudomonadati</taxon>
        <taxon>Pseudomonadota</taxon>
        <taxon>Gammaproteobacteria</taxon>
        <taxon>Candidatus Kentrum</taxon>
    </lineage>
</organism>
<proteinExistence type="predicted"/>
<dbReference type="PANTHER" id="PTHR33751">
    <property type="entry name" value="CBB3-TYPE CYTOCHROME C OXIDASE SUBUNIT FIXP"/>
    <property type="match status" value="1"/>
</dbReference>
<evidence type="ECO:0000256" key="4">
    <source>
        <dbReference type="ARBA" id="ARBA00022982"/>
    </source>
</evidence>
<reference evidence="9" key="1">
    <citation type="submission" date="2019-02" db="EMBL/GenBank/DDBJ databases">
        <authorList>
            <person name="Gruber-Vodicka R. H."/>
            <person name="Seah K. B. B."/>
        </authorList>
    </citation>
    <scope>NUCLEOTIDE SEQUENCE</scope>
    <source>
        <strain evidence="9">BECK_BZ197</strain>
        <strain evidence="11">BECK_BZ198</strain>
        <strain evidence="10">BECK_BZ199</strain>
    </source>
</reference>
<feature type="domain" description="Cytochrome c" evidence="8">
    <location>
        <begin position="21"/>
        <end position="104"/>
    </location>
</feature>
<keyword evidence="3 6" id="KW-0479">Metal-binding</keyword>
<sequence length="104" mass="11032">MRKFMTLAACAALTAGLSGVAMADDGAALYKAKLCHTCHGEDGNTTAMPIYPKIAGQNEAYIIQQIKDIKEGKRTNGMAAAMKPMVATVTDDEAKKIAAWLAKQ</sequence>
<dbReference type="PANTHER" id="PTHR33751:SF9">
    <property type="entry name" value="CYTOCHROME C4"/>
    <property type="match status" value="1"/>
</dbReference>
<dbReference type="AlphaFoldDB" id="A0A450X6F2"/>
<dbReference type="SUPFAM" id="SSF46626">
    <property type="entry name" value="Cytochrome c"/>
    <property type="match status" value="1"/>
</dbReference>
<evidence type="ECO:0000313" key="9">
    <source>
        <dbReference type="EMBL" id="VFK24924.1"/>
    </source>
</evidence>
<feature type="chain" id="PRO_5033824512" evidence="7">
    <location>
        <begin position="24"/>
        <end position="104"/>
    </location>
</feature>
<dbReference type="GO" id="GO:0009055">
    <property type="term" value="F:electron transfer activity"/>
    <property type="evidence" value="ECO:0007669"/>
    <property type="project" value="InterPro"/>
</dbReference>
<dbReference type="Pfam" id="PF13442">
    <property type="entry name" value="Cytochrome_CBB3"/>
    <property type="match status" value="1"/>
</dbReference>
<keyword evidence="5 6" id="KW-0408">Iron</keyword>
<dbReference type="EMBL" id="CAADFO010000010">
    <property type="protein sequence ID" value="VFK24924.1"/>
    <property type="molecule type" value="Genomic_DNA"/>
</dbReference>
<evidence type="ECO:0000256" key="5">
    <source>
        <dbReference type="ARBA" id="ARBA00023004"/>
    </source>
</evidence>
<dbReference type="InterPro" id="IPR009056">
    <property type="entry name" value="Cyt_c-like_dom"/>
</dbReference>
<evidence type="ECO:0000313" key="10">
    <source>
        <dbReference type="EMBL" id="VFK30052.1"/>
    </source>
</evidence>
<gene>
    <name evidence="9" type="ORF">BECKMB1821G_GA0114241_101043</name>
    <name evidence="11" type="ORF">BECKMB1821H_GA0114242_101427</name>
    <name evidence="10" type="ORF">BECKMB1821I_GA0114274_101327</name>
</gene>
<evidence type="ECO:0000256" key="7">
    <source>
        <dbReference type="SAM" id="SignalP"/>
    </source>
</evidence>
<keyword evidence="2 6" id="KW-0349">Heme</keyword>
<dbReference type="InterPro" id="IPR036909">
    <property type="entry name" value="Cyt_c-like_dom_sf"/>
</dbReference>
<keyword evidence="1" id="KW-0813">Transport</keyword>
<dbReference type="EMBL" id="CAADGH010000014">
    <property type="protein sequence ID" value="VFK75031.1"/>
    <property type="molecule type" value="Genomic_DNA"/>
</dbReference>
<protein>
    <submittedName>
        <fullName evidence="9">Cytochrome c553</fullName>
    </submittedName>
</protein>
<dbReference type="GO" id="GO:0046872">
    <property type="term" value="F:metal ion binding"/>
    <property type="evidence" value="ECO:0007669"/>
    <property type="project" value="UniProtKB-KW"/>
</dbReference>
<evidence type="ECO:0000259" key="8">
    <source>
        <dbReference type="PROSITE" id="PS51007"/>
    </source>
</evidence>
<dbReference type="GO" id="GO:0020037">
    <property type="term" value="F:heme binding"/>
    <property type="evidence" value="ECO:0007669"/>
    <property type="project" value="InterPro"/>
</dbReference>
<evidence type="ECO:0000313" key="11">
    <source>
        <dbReference type="EMBL" id="VFK75031.1"/>
    </source>
</evidence>
<dbReference type="InterPro" id="IPR050597">
    <property type="entry name" value="Cytochrome_c_Oxidase_Subunit"/>
</dbReference>
<accession>A0A450X6F2</accession>